<name>K1WYA9_TRIAC</name>
<dbReference type="OrthoDB" id="2571236at2759"/>
<dbReference type="EMBL" id="AMBO01000062">
    <property type="protein sequence ID" value="EKD05624.1"/>
    <property type="molecule type" value="Genomic_DNA"/>
</dbReference>
<sequence length="285" mass="31988">MSVPVPRCFATPRTPGGDTDLRVIKFEDKHLTQEDTSLNAQIWGLWILEEGGIDEANVTLRHYHDWIAGKSTVQSEKAWPSLKVMTLLSCDVGNVVHAHIKRKIADKAAGRIEPVDVVVKRIKATKEEANADAQIWNNFFLASFKMLPGGREMTQDTLLCAAAIDAVLQGRYAPARLLYKARHNYIKFFETQGRAEIQAELPYLEALLNEMKDKTSDEWAHRDCISEHVCFTDTGRALVRRLESPEEKAKRLPGDGPKPTPEGYTWGKVGKHVWGNPQPGQSYGI</sequence>
<feature type="region of interest" description="Disordered" evidence="1">
    <location>
        <begin position="242"/>
        <end position="285"/>
    </location>
</feature>
<feature type="compositionally biased region" description="Basic and acidic residues" evidence="1">
    <location>
        <begin position="242"/>
        <end position="253"/>
    </location>
</feature>
<organism evidence="2 3">
    <name type="scientific">Trichosporon asahii var. asahii (strain CBS 8904)</name>
    <name type="common">Yeast</name>
    <dbReference type="NCBI Taxonomy" id="1220162"/>
    <lineage>
        <taxon>Eukaryota</taxon>
        <taxon>Fungi</taxon>
        <taxon>Dikarya</taxon>
        <taxon>Basidiomycota</taxon>
        <taxon>Agaricomycotina</taxon>
        <taxon>Tremellomycetes</taxon>
        <taxon>Trichosporonales</taxon>
        <taxon>Trichosporonaceae</taxon>
        <taxon>Trichosporon</taxon>
    </lineage>
</organism>
<evidence type="ECO:0000313" key="3">
    <source>
        <dbReference type="Proteomes" id="UP000006757"/>
    </source>
</evidence>
<comment type="caution">
    <text evidence="2">The sequence shown here is derived from an EMBL/GenBank/DDBJ whole genome shotgun (WGS) entry which is preliminary data.</text>
</comment>
<gene>
    <name evidence="2" type="ORF">A1Q2_00114</name>
</gene>
<accession>K1WYA9</accession>
<evidence type="ECO:0000256" key="1">
    <source>
        <dbReference type="SAM" id="MobiDB-lite"/>
    </source>
</evidence>
<reference evidence="2 3" key="1">
    <citation type="journal article" date="2012" name="Eukaryot. Cell">
        <title>Genome sequence of the Trichosporon asahii environmental strain CBS 8904.</title>
        <authorList>
            <person name="Yang R.Y."/>
            <person name="Li H.T."/>
            <person name="Zhu H."/>
            <person name="Zhou G.P."/>
            <person name="Wang M."/>
            <person name="Wang L."/>
        </authorList>
    </citation>
    <scope>NUCLEOTIDE SEQUENCE [LARGE SCALE GENOMIC DNA]</scope>
    <source>
        <strain evidence="2 3">CBS 8904</strain>
    </source>
</reference>
<dbReference type="Proteomes" id="UP000006757">
    <property type="component" value="Unassembled WGS sequence"/>
</dbReference>
<keyword evidence="3" id="KW-1185">Reference proteome</keyword>
<protein>
    <submittedName>
        <fullName evidence="2">Uncharacterized protein</fullName>
    </submittedName>
</protein>
<dbReference type="HOGENOM" id="CLU_1050492_0_0_1"/>
<dbReference type="InParanoid" id="K1WYA9"/>
<evidence type="ECO:0000313" key="2">
    <source>
        <dbReference type="EMBL" id="EKD05624.1"/>
    </source>
</evidence>
<proteinExistence type="predicted"/>
<dbReference type="AlphaFoldDB" id="K1WYA9"/>